<feature type="compositionally biased region" description="Basic and acidic residues" evidence="1">
    <location>
        <begin position="213"/>
        <end position="237"/>
    </location>
</feature>
<evidence type="ECO:0008006" key="5">
    <source>
        <dbReference type="Google" id="ProtNLM"/>
    </source>
</evidence>
<evidence type="ECO:0000256" key="1">
    <source>
        <dbReference type="SAM" id="MobiDB-lite"/>
    </source>
</evidence>
<dbReference type="AlphaFoldDB" id="A0A0R2LEF3"/>
<dbReference type="Proteomes" id="UP000051006">
    <property type="component" value="Unassembled WGS sequence"/>
</dbReference>
<accession>A0A0R2LEF3</accession>
<comment type="caution">
    <text evidence="3">The sequence shown here is derived from an EMBL/GenBank/DDBJ whole genome shotgun (WGS) entry which is preliminary data.</text>
</comment>
<name>A0A0R2LEF3_9LACO</name>
<feature type="signal peptide" evidence="2">
    <location>
        <begin position="1"/>
        <end position="29"/>
    </location>
</feature>
<keyword evidence="2" id="KW-0732">Signal</keyword>
<gene>
    <name evidence="3" type="ORF">IV57_GL001477</name>
</gene>
<dbReference type="PATRIC" id="fig|993692.3.peg.1497"/>
<reference evidence="3 4" key="1">
    <citation type="journal article" date="2015" name="Genome Announc.">
        <title>Expanding the biotechnology potential of lactobacilli through comparative genomics of 213 strains and associated genera.</title>
        <authorList>
            <person name="Sun Z."/>
            <person name="Harris H.M."/>
            <person name="McCann A."/>
            <person name="Guo C."/>
            <person name="Argimon S."/>
            <person name="Zhang W."/>
            <person name="Yang X."/>
            <person name="Jeffery I.B."/>
            <person name="Cooney J.C."/>
            <person name="Kagawa T.F."/>
            <person name="Liu W."/>
            <person name="Song Y."/>
            <person name="Salvetti E."/>
            <person name="Wrobel A."/>
            <person name="Rasinkangas P."/>
            <person name="Parkhill J."/>
            <person name="Rea M.C."/>
            <person name="O'Sullivan O."/>
            <person name="Ritari J."/>
            <person name="Douillard F.P."/>
            <person name="Paul Ross R."/>
            <person name="Yang R."/>
            <person name="Briner A.E."/>
            <person name="Felis G.E."/>
            <person name="de Vos W.M."/>
            <person name="Barrangou R."/>
            <person name="Klaenhammer T.R."/>
            <person name="Caufield P.W."/>
            <person name="Cui Y."/>
            <person name="Zhang H."/>
            <person name="O'Toole P.W."/>
        </authorList>
    </citation>
    <scope>NUCLEOTIDE SEQUENCE [LARGE SCALE GENOMIC DNA]</scope>
    <source>
        <strain evidence="3 4">DSM 24716</strain>
    </source>
</reference>
<proteinExistence type="predicted"/>
<sequence length="405" mass="43906">MKLYYKPIVLGLAALALGSQVINTTTVLAGEVETDTTDKSDLAEIAAAKLALKEKMDKVSDSLKNLNGSTPATTTMVGLLTYIPRTVLDKDNSSLATLKNQTANFNETLNKYTINDIKLSNNGQDIILANVPLQEGYTTIVKDVPAGLVPDNMHIEVTSSKTADGQPTTTVVMVAQHVMGQDDSKSISKMEISDVTVSQQPVVGVDPATPVTPEEKPVTDPTPETKPESTKENEKPVVEPNKPAKKHHTTTVTAPKNQKNDDKVTEPTVKPADNKVVVEQRTVFATSATDNVSLYSEDGTLVTGRALGKDSAWVTDKLMTLNGVKYVRVSTNEWVKLTDGLEDESIDTAINTKTQASLFTAKGERVTDRALGAETAWRTDRSAMINDQKMYRVSTNEWVKAADIQ</sequence>
<dbReference type="RefSeq" id="WP_057879951.1">
    <property type="nucleotide sequence ID" value="NZ_JQCF01000003.1"/>
</dbReference>
<dbReference type="EMBL" id="JQCF01000003">
    <property type="protein sequence ID" value="KRO00373.1"/>
    <property type="molecule type" value="Genomic_DNA"/>
</dbReference>
<dbReference type="OrthoDB" id="2279546at2"/>
<feature type="chain" id="PRO_5006419920" description="Surface layer protein A domain-containing protein" evidence="2">
    <location>
        <begin position="30"/>
        <end position="405"/>
    </location>
</feature>
<organism evidence="3 4">
    <name type="scientific">Companilactobacillus kimchiensis</name>
    <dbReference type="NCBI Taxonomy" id="993692"/>
    <lineage>
        <taxon>Bacteria</taxon>
        <taxon>Bacillati</taxon>
        <taxon>Bacillota</taxon>
        <taxon>Bacilli</taxon>
        <taxon>Lactobacillales</taxon>
        <taxon>Lactobacillaceae</taxon>
        <taxon>Companilactobacillus</taxon>
    </lineage>
</organism>
<evidence type="ECO:0000256" key="2">
    <source>
        <dbReference type="SAM" id="SignalP"/>
    </source>
</evidence>
<keyword evidence="4" id="KW-1185">Reference proteome</keyword>
<evidence type="ECO:0000313" key="3">
    <source>
        <dbReference type="EMBL" id="KRO00373.1"/>
    </source>
</evidence>
<evidence type="ECO:0000313" key="4">
    <source>
        <dbReference type="Proteomes" id="UP000051006"/>
    </source>
</evidence>
<protein>
    <recommendedName>
        <fullName evidence="5">Surface layer protein A domain-containing protein</fullName>
    </recommendedName>
</protein>
<feature type="region of interest" description="Disordered" evidence="1">
    <location>
        <begin position="197"/>
        <end position="268"/>
    </location>
</feature>